<dbReference type="CDD" id="cd00276">
    <property type="entry name" value="C2B_Synaptotagmin"/>
    <property type="match status" value="1"/>
</dbReference>
<sequence>MSDSPAIDLDEWDKLMIVIASALFLLLVLIIVACAVNPLCWLNKFCPCKYNSNEKMSLQPVYGSMYDPGVPPGRKGHCVKGQGPLWHPMVPLKESELSDWSDISMPEIIEMKQEGSGRQRRISRTSDYSSSASTVVSPVQSESRLAYGVLYDKVKGMLNIRVIQLGNFRVTDPDGALMPYVKVRVYRSPKHFFTFKLKSSKELPLNNLETEVQTKIIRRTDNPVFNETFRFPVDGHDITEYAVRFLVCDLDKFSRHVVVGETIKDLSKMEIVPGQEVLFNDLLSGPQEEHVGELHVALMYLPTAEKLSVMVLNARNLIPLEGAKRSIEIHAKITLMYDGRPLKKTKTTGKGSELNPVFNETFVFDVPAYQLDKVYFSIAIIGVNKDKEDGRHLLGRLYLGVNFDPDARAQWLEMVNNSRKQVGCWHKLQS</sequence>
<dbReference type="EMBL" id="CAXITT010000424">
    <property type="protein sequence ID" value="CAL1541312.1"/>
    <property type="molecule type" value="Genomic_DNA"/>
</dbReference>
<evidence type="ECO:0000256" key="1">
    <source>
        <dbReference type="SAM" id="Phobius"/>
    </source>
</evidence>
<reference evidence="3 4" key="1">
    <citation type="submission" date="2024-04" db="EMBL/GenBank/DDBJ databases">
        <authorList>
            <consortium name="Genoscope - CEA"/>
            <person name="William W."/>
        </authorList>
    </citation>
    <scope>NUCLEOTIDE SEQUENCE [LARGE SCALE GENOMIC DNA]</scope>
</reference>
<dbReference type="Proteomes" id="UP001497497">
    <property type="component" value="Unassembled WGS sequence"/>
</dbReference>
<dbReference type="InterPro" id="IPR035892">
    <property type="entry name" value="C2_domain_sf"/>
</dbReference>
<dbReference type="PROSITE" id="PS50004">
    <property type="entry name" value="C2"/>
    <property type="match status" value="2"/>
</dbReference>
<organism evidence="3 4">
    <name type="scientific">Lymnaea stagnalis</name>
    <name type="common">Great pond snail</name>
    <name type="synonym">Helix stagnalis</name>
    <dbReference type="NCBI Taxonomy" id="6523"/>
    <lineage>
        <taxon>Eukaryota</taxon>
        <taxon>Metazoa</taxon>
        <taxon>Spiralia</taxon>
        <taxon>Lophotrochozoa</taxon>
        <taxon>Mollusca</taxon>
        <taxon>Gastropoda</taxon>
        <taxon>Heterobranchia</taxon>
        <taxon>Euthyneura</taxon>
        <taxon>Panpulmonata</taxon>
        <taxon>Hygrophila</taxon>
        <taxon>Lymnaeoidea</taxon>
        <taxon>Lymnaeidae</taxon>
        <taxon>Lymnaea</taxon>
    </lineage>
</organism>
<comment type="caution">
    <text evidence="3">The sequence shown here is derived from an EMBL/GenBank/DDBJ whole genome shotgun (WGS) entry which is preliminary data.</text>
</comment>
<feature type="transmembrane region" description="Helical" evidence="1">
    <location>
        <begin position="15"/>
        <end position="42"/>
    </location>
</feature>
<dbReference type="Pfam" id="PF00168">
    <property type="entry name" value="C2"/>
    <property type="match status" value="2"/>
</dbReference>
<dbReference type="PANTHER" id="PTHR10024">
    <property type="entry name" value="SYNAPTOTAGMIN"/>
    <property type="match status" value="1"/>
</dbReference>
<keyword evidence="1" id="KW-1133">Transmembrane helix</keyword>
<dbReference type="Gene3D" id="2.60.40.150">
    <property type="entry name" value="C2 domain"/>
    <property type="match status" value="2"/>
</dbReference>
<evidence type="ECO:0000313" key="3">
    <source>
        <dbReference type="EMBL" id="CAL1541312.1"/>
    </source>
</evidence>
<accession>A0AAV2I511</accession>
<dbReference type="SMART" id="SM00239">
    <property type="entry name" value="C2"/>
    <property type="match status" value="2"/>
</dbReference>
<feature type="domain" description="C2" evidence="2">
    <location>
        <begin position="290"/>
        <end position="426"/>
    </location>
</feature>
<keyword evidence="4" id="KW-1185">Reference proteome</keyword>
<evidence type="ECO:0000313" key="4">
    <source>
        <dbReference type="Proteomes" id="UP001497497"/>
    </source>
</evidence>
<protein>
    <recommendedName>
        <fullName evidence="2">C2 domain-containing protein</fullName>
    </recommendedName>
</protein>
<name>A0AAV2I511_LYMST</name>
<dbReference type="InterPro" id="IPR000008">
    <property type="entry name" value="C2_dom"/>
</dbReference>
<dbReference type="SUPFAM" id="SSF49562">
    <property type="entry name" value="C2 domain (Calcium/lipid-binding domain, CaLB)"/>
    <property type="match status" value="2"/>
</dbReference>
<dbReference type="AlphaFoldDB" id="A0AAV2I511"/>
<gene>
    <name evidence="3" type="ORF">GSLYS_00014918001</name>
</gene>
<keyword evidence="1" id="KW-0812">Transmembrane</keyword>
<keyword evidence="1" id="KW-0472">Membrane</keyword>
<proteinExistence type="predicted"/>
<feature type="domain" description="C2" evidence="2">
    <location>
        <begin position="141"/>
        <end position="279"/>
    </location>
</feature>
<evidence type="ECO:0000259" key="2">
    <source>
        <dbReference type="PROSITE" id="PS50004"/>
    </source>
</evidence>